<gene>
    <name evidence="2" type="ORF">D1164_06325</name>
</gene>
<evidence type="ECO:0000313" key="2">
    <source>
        <dbReference type="EMBL" id="RIH65880.1"/>
    </source>
</evidence>
<feature type="transmembrane region" description="Helical" evidence="1">
    <location>
        <begin position="56"/>
        <end position="77"/>
    </location>
</feature>
<sequence length="82" mass="8780">MKALKRSLAAFVAGILSLPYLLVAQNEGTYIDNLGVQDSSYMEQDLLAEGTQSSGSGSTVIIIVVVVVVVAVAYFLMKKKKK</sequence>
<reference evidence="2 3" key="1">
    <citation type="journal article" date="2015" name="Int. J. Syst. Evol. Microbiol.">
        <title>Mariniphaga sediminis sp. nov., isolated from coastal sediment.</title>
        <authorList>
            <person name="Wang F.Q."/>
            <person name="Shen Q.Y."/>
            <person name="Chen G.J."/>
            <person name="Du Z.J."/>
        </authorList>
    </citation>
    <scope>NUCLEOTIDE SEQUENCE [LARGE SCALE GENOMIC DNA]</scope>
    <source>
        <strain evidence="2 3">SY21</strain>
    </source>
</reference>
<dbReference type="Proteomes" id="UP000266441">
    <property type="component" value="Unassembled WGS sequence"/>
</dbReference>
<protein>
    <submittedName>
        <fullName evidence="2">Uncharacterized protein</fullName>
    </submittedName>
</protein>
<evidence type="ECO:0000256" key="1">
    <source>
        <dbReference type="SAM" id="Phobius"/>
    </source>
</evidence>
<dbReference type="RefSeq" id="WP_119349116.1">
    <property type="nucleotide sequence ID" value="NZ_JBFHKJ010000277.1"/>
</dbReference>
<keyword evidence="1" id="KW-1133">Transmembrane helix</keyword>
<dbReference type="OrthoDB" id="1122652at2"/>
<dbReference type="EMBL" id="QWET01000004">
    <property type="protein sequence ID" value="RIH65880.1"/>
    <property type="molecule type" value="Genomic_DNA"/>
</dbReference>
<accession>A0A399D617</accession>
<keyword evidence="1" id="KW-0472">Membrane</keyword>
<proteinExistence type="predicted"/>
<evidence type="ECO:0000313" key="3">
    <source>
        <dbReference type="Proteomes" id="UP000266441"/>
    </source>
</evidence>
<dbReference type="AlphaFoldDB" id="A0A399D617"/>
<name>A0A399D617_9BACT</name>
<keyword evidence="1" id="KW-0812">Transmembrane</keyword>
<keyword evidence="3" id="KW-1185">Reference proteome</keyword>
<comment type="caution">
    <text evidence="2">The sequence shown here is derived from an EMBL/GenBank/DDBJ whole genome shotgun (WGS) entry which is preliminary data.</text>
</comment>
<organism evidence="2 3">
    <name type="scientific">Mariniphaga sediminis</name>
    <dbReference type="NCBI Taxonomy" id="1628158"/>
    <lineage>
        <taxon>Bacteria</taxon>
        <taxon>Pseudomonadati</taxon>
        <taxon>Bacteroidota</taxon>
        <taxon>Bacteroidia</taxon>
        <taxon>Marinilabiliales</taxon>
        <taxon>Prolixibacteraceae</taxon>
        <taxon>Mariniphaga</taxon>
    </lineage>
</organism>